<dbReference type="Gene3D" id="2.170.270.10">
    <property type="entry name" value="SET domain"/>
    <property type="match status" value="1"/>
</dbReference>
<sequence>MNLSRRTAPYLNQIISNFLKKHDKFSENPSWEIRESNVGGFGVFTTRDVAIGEVIFIDVPVILGPRCIPNCPILCVSCFRKTDLLKPCISGCGLPVCSNECQNSSFHQQECRLVRQLRHGESKDICNKLFENLTPLKSLFLDQNDKDVVLSLIAHNRDRHGHEVDTLKNGFGFEFSEDDEKFMKFVCCVMDANAFEVSLSGEKGDSSLRGLYPLGSLANHSCTPNLTHVFNEHQEMVAKAAVFIPKNTELVHSYTRIIWDTTTRLYHLHCTKHFICKCLRCQDRTEFGTYMGSVLCKKCRGIVSPVNPYKSYGKWQCQDCKTYILGKDVKTLTTLLGSILRDLDSKGFEFIYNFLKGKLKTVVPDHNQIAIAVKYKLIWLLGHMDGYKYKDLTLELLDIKEELCKDILFVLNKLQCGQCKLRGLLLYELYCCQREKIQRLKSNKQIDLYTNEIQNNLDEILLIMRYDVAAPDEIKKFLDCDLKE</sequence>
<dbReference type="GO" id="GO:0008276">
    <property type="term" value="F:protein methyltransferase activity"/>
    <property type="evidence" value="ECO:0007669"/>
    <property type="project" value="UniProtKB-ARBA"/>
</dbReference>
<dbReference type="Proteomes" id="UP000504635">
    <property type="component" value="Unplaced"/>
</dbReference>
<dbReference type="KEGG" id="soy:115881727"/>
<evidence type="ECO:0000313" key="2">
    <source>
        <dbReference type="Proteomes" id="UP000504635"/>
    </source>
</evidence>
<dbReference type="SMART" id="SM00317">
    <property type="entry name" value="SET"/>
    <property type="match status" value="1"/>
</dbReference>
<gene>
    <name evidence="3" type="primary">LOC115881727</name>
</gene>
<reference evidence="3" key="1">
    <citation type="submission" date="2025-08" db="UniProtKB">
        <authorList>
            <consortium name="RefSeq"/>
        </authorList>
    </citation>
    <scope>IDENTIFICATION</scope>
    <source>
        <tissue evidence="3">Gonads</tissue>
    </source>
</reference>
<dbReference type="InterPro" id="IPR053010">
    <property type="entry name" value="SET_SmydA-8"/>
</dbReference>
<feature type="domain" description="SET" evidence="1">
    <location>
        <begin position="29"/>
        <end position="255"/>
    </location>
</feature>
<name>A0A6J2XUK5_SITOR</name>
<dbReference type="PANTHER" id="PTHR46455:SF3">
    <property type="entry name" value="SET AND MYND DOMAIN CONTAINING, ARTHROPOD-SPECIFIC, MEMBER 9, ISOFORM A-RELATED"/>
    <property type="match status" value="1"/>
</dbReference>
<dbReference type="Gene3D" id="1.10.220.160">
    <property type="match status" value="1"/>
</dbReference>
<evidence type="ECO:0000313" key="3">
    <source>
        <dbReference type="RefSeq" id="XP_030755203.1"/>
    </source>
</evidence>
<dbReference type="GO" id="GO:0008170">
    <property type="term" value="F:N-methyltransferase activity"/>
    <property type="evidence" value="ECO:0007669"/>
    <property type="project" value="UniProtKB-ARBA"/>
</dbReference>
<keyword evidence="2" id="KW-1185">Reference proteome</keyword>
<dbReference type="InterPro" id="IPR001214">
    <property type="entry name" value="SET_dom"/>
</dbReference>
<dbReference type="PROSITE" id="PS50280">
    <property type="entry name" value="SET"/>
    <property type="match status" value="1"/>
</dbReference>
<dbReference type="OrthoDB" id="5945798at2759"/>
<dbReference type="CTD" id="31200"/>
<organism evidence="2 3">
    <name type="scientific">Sitophilus oryzae</name>
    <name type="common">Rice weevil</name>
    <name type="synonym">Curculio oryzae</name>
    <dbReference type="NCBI Taxonomy" id="7048"/>
    <lineage>
        <taxon>Eukaryota</taxon>
        <taxon>Metazoa</taxon>
        <taxon>Ecdysozoa</taxon>
        <taxon>Arthropoda</taxon>
        <taxon>Hexapoda</taxon>
        <taxon>Insecta</taxon>
        <taxon>Pterygota</taxon>
        <taxon>Neoptera</taxon>
        <taxon>Endopterygota</taxon>
        <taxon>Coleoptera</taxon>
        <taxon>Polyphaga</taxon>
        <taxon>Cucujiformia</taxon>
        <taxon>Curculionidae</taxon>
        <taxon>Dryophthorinae</taxon>
        <taxon>Sitophilus</taxon>
    </lineage>
</organism>
<dbReference type="SUPFAM" id="SSF82199">
    <property type="entry name" value="SET domain"/>
    <property type="match status" value="1"/>
</dbReference>
<dbReference type="AlphaFoldDB" id="A0A6J2XUK5"/>
<protein>
    <submittedName>
        <fullName evidence="3">SET domain-containing protein SmydA-8</fullName>
    </submittedName>
</protein>
<dbReference type="Gene3D" id="6.10.140.2220">
    <property type="match status" value="1"/>
</dbReference>
<dbReference type="InParanoid" id="A0A6J2XUK5"/>
<dbReference type="InterPro" id="IPR046341">
    <property type="entry name" value="SET_dom_sf"/>
</dbReference>
<dbReference type="PANTHER" id="PTHR46455">
    <property type="entry name" value="SET AND MYND DOMAIN CONTAINING, ARTHROPOD-SPECIFIC, MEMBER 4, ISOFORM A"/>
    <property type="match status" value="1"/>
</dbReference>
<dbReference type="CDD" id="cd20071">
    <property type="entry name" value="SET_SMYD"/>
    <property type="match status" value="1"/>
</dbReference>
<dbReference type="FunCoup" id="A0A6J2XUK5">
    <property type="interactions" value="62"/>
</dbReference>
<accession>A0A6J2XUK5</accession>
<dbReference type="GeneID" id="115881727"/>
<dbReference type="Pfam" id="PF00856">
    <property type="entry name" value="SET"/>
    <property type="match status" value="1"/>
</dbReference>
<evidence type="ECO:0000259" key="1">
    <source>
        <dbReference type="PROSITE" id="PS50280"/>
    </source>
</evidence>
<dbReference type="RefSeq" id="XP_030755203.1">
    <property type="nucleotide sequence ID" value="XM_030899343.1"/>
</dbReference>
<dbReference type="GO" id="GO:0008757">
    <property type="term" value="F:S-adenosylmethionine-dependent methyltransferase activity"/>
    <property type="evidence" value="ECO:0007669"/>
    <property type="project" value="UniProtKB-ARBA"/>
</dbReference>
<proteinExistence type="predicted"/>